<comment type="catalytic activity">
    <reaction evidence="7">
        <text>L-cysteinyl-[protein] + hexadecanoyl-CoA = S-hexadecanoyl-L-cysteinyl-[protein] + CoA</text>
        <dbReference type="Rhea" id="RHEA:36683"/>
        <dbReference type="Rhea" id="RHEA-COMP:10131"/>
        <dbReference type="Rhea" id="RHEA-COMP:11032"/>
        <dbReference type="ChEBI" id="CHEBI:29950"/>
        <dbReference type="ChEBI" id="CHEBI:57287"/>
        <dbReference type="ChEBI" id="CHEBI:57379"/>
        <dbReference type="ChEBI" id="CHEBI:74151"/>
        <dbReference type="EC" id="2.3.1.225"/>
    </reaction>
</comment>
<evidence type="ECO:0000256" key="6">
    <source>
        <dbReference type="ARBA" id="ARBA00023315"/>
    </source>
</evidence>
<feature type="transmembrane region" description="Helical" evidence="7">
    <location>
        <begin position="181"/>
        <end position="204"/>
    </location>
</feature>
<feature type="transmembrane region" description="Helical" evidence="7">
    <location>
        <begin position="70"/>
        <end position="89"/>
    </location>
</feature>
<feature type="transmembrane region" description="Helical" evidence="7">
    <location>
        <begin position="30"/>
        <end position="50"/>
    </location>
</feature>
<dbReference type="GO" id="GO:0006612">
    <property type="term" value="P:protein targeting to membrane"/>
    <property type="evidence" value="ECO:0007669"/>
    <property type="project" value="TreeGrafter"/>
</dbReference>
<evidence type="ECO:0000256" key="2">
    <source>
        <dbReference type="ARBA" id="ARBA00022679"/>
    </source>
</evidence>
<dbReference type="GO" id="GO:0005794">
    <property type="term" value="C:Golgi apparatus"/>
    <property type="evidence" value="ECO:0007669"/>
    <property type="project" value="TreeGrafter"/>
</dbReference>
<evidence type="ECO:0000259" key="8">
    <source>
        <dbReference type="Pfam" id="PF01529"/>
    </source>
</evidence>
<keyword evidence="10" id="KW-1185">Reference proteome</keyword>
<reference evidence="9" key="1">
    <citation type="submission" date="2023-10" db="EMBL/GenBank/DDBJ databases">
        <title>Genome assembly of Pristionchus species.</title>
        <authorList>
            <person name="Yoshida K."/>
            <person name="Sommer R.J."/>
        </authorList>
    </citation>
    <scope>NUCLEOTIDE SEQUENCE</scope>
    <source>
        <strain evidence="9">RS0144</strain>
    </source>
</reference>
<name>A0AAV5UDL6_9BILA</name>
<comment type="similarity">
    <text evidence="7">Belongs to the DHHC palmitoyltransferase family.</text>
</comment>
<keyword evidence="5 7" id="KW-0472">Membrane</keyword>
<proteinExistence type="inferred from homology"/>
<dbReference type="Pfam" id="PF01529">
    <property type="entry name" value="DHHC"/>
    <property type="match status" value="1"/>
</dbReference>
<sequence>SMRQGKGYRFTRSSQFPPRPKTRLDRMGDFFVAWGGVLYCLFIIALVAYFARFIACPSAFDDDYCTDLNLLAIFLVSQILANLFCFLYFKDENKVEHWQRHSVVASLCRSMYGDEETGGSEEEEGMEEEERERSRGKFCVECNRYSPIRSHHCPLCNQCVLRKDHHCYITGACVGLGNQRYFIVFLFWATIGCVIGARYIFAYMDKEIVPWYPFGWVQYIAPVAVFRWLLGYVSLWNVWTCMVFSFACASCIGALSFFVTQMFYTLHGYTMFEYHSLSIREAYEGDGKTIGERMRLVFGPYWLLHFFFPVFWLKQKLTPEIADNLFRVRSKLL</sequence>
<keyword evidence="2 7" id="KW-0808">Transferase</keyword>
<accession>A0AAV5UDL6</accession>
<comment type="domain">
    <text evidence="7">The DHHC domain is required for palmitoyltransferase activity.</text>
</comment>
<dbReference type="PANTHER" id="PTHR22883:SF386">
    <property type="entry name" value="PALMITOYLTRANSFERASE"/>
    <property type="match status" value="1"/>
</dbReference>
<feature type="non-terminal residue" evidence="9">
    <location>
        <position position="1"/>
    </location>
</feature>
<feature type="domain" description="Palmitoyltransferase DHHC" evidence="8">
    <location>
        <begin position="135"/>
        <end position="275"/>
    </location>
</feature>
<comment type="caution">
    <text evidence="9">The sequence shown here is derived from an EMBL/GenBank/DDBJ whole genome shotgun (WGS) entry which is preliminary data.</text>
</comment>
<dbReference type="InterPro" id="IPR001594">
    <property type="entry name" value="Palmitoyltrfase_DHHC"/>
</dbReference>
<dbReference type="EC" id="2.3.1.225" evidence="7"/>
<organism evidence="9 10">
    <name type="scientific">Pristionchus entomophagus</name>
    <dbReference type="NCBI Taxonomy" id="358040"/>
    <lineage>
        <taxon>Eukaryota</taxon>
        <taxon>Metazoa</taxon>
        <taxon>Ecdysozoa</taxon>
        <taxon>Nematoda</taxon>
        <taxon>Chromadorea</taxon>
        <taxon>Rhabditida</taxon>
        <taxon>Rhabditina</taxon>
        <taxon>Diplogasteromorpha</taxon>
        <taxon>Diplogasteroidea</taxon>
        <taxon>Neodiplogasteridae</taxon>
        <taxon>Pristionchus</taxon>
    </lineage>
</organism>
<evidence type="ECO:0000313" key="10">
    <source>
        <dbReference type="Proteomes" id="UP001432027"/>
    </source>
</evidence>
<evidence type="ECO:0000256" key="7">
    <source>
        <dbReference type="RuleBase" id="RU079119"/>
    </source>
</evidence>
<protein>
    <recommendedName>
        <fullName evidence="7">Palmitoyltransferase</fullName>
        <ecNumber evidence="7">2.3.1.225</ecNumber>
    </recommendedName>
</protein>
<keyword evidence="3 7" id="KW-0812">Transmembrane</keyword>
<evidence type="ECO:0000256" key="4">
    <source>
        <dbReference type="ARBA" id="ARBA00022989"/>
    </source>
</evidence>
<evidence type="ECO:0000256" key="1">
    <source>
        <dbReference type="ARBA" id="ARBA00004141"/>
    </source>
</evidence>
<keyword evidence="6 7" id="KW-0012">Acyltransferase</keyword>
<dbReference type="AlphaFoldDB" id="A0AAV5UDL6"/>
<feature type="transmembrane region" description="Helical" evidence="7">
    <location>
        <begin position="216"/>
        <end position="236"/>
    </location>
</feature>
<comment type="subcellular location">
    <subcellularLocation>
        <location evidence="1">Membrane</location>
        <topology evidence="1">Multi-pass membrane protein</topology>
    </subcellularLocation>
</comment>
<dbReference type="PANTHER" id="PTHR22883">
    <property type="entry name" value="ZINC FINGER DHHC DOMAIN CONTAINING PROTEIN"/>
    <property type="match status" value="1"/>
</dbReference>
<dbReference type="GO" id="GO:0019706">
    <property type="term" value="F:protein-cysteine S-palmitoyltransferase activity"/>
    <property type="evidence" value="ECO:0007669"/>
    <property type="project" value="UniProtKB-EC"/>
</dbReference>
<dbReference type="GO" id="GO:0005783">
    <property type="term" value="C:endoplasmic reticulum"/>
    <property type="evidence" value="ECO:0007669"/>
    <property type="project" value="TreeGrafter"/>
</dbReference>
<dbReference type="EMBL" id="BTSX01000006">
    <property type="protein sequence ID" value="GMT04972.1"/>
    <property type="molecule type" value="Genomic_DNA"/>
</dbReference>
<evidence type="ECO:0000313" key="9">
    <source>
        <dbReference type="EMBL" id="GMT04972.1"/>
    </source>
</evidence>
<dbReference type="InterPro" id="IPR039859">
    <property type="entry name" value="PFA4/ZDH16/20/ERF2-like"/>
</dbReference>
<feature type="transmembrane region" description="Helical" evidence="7">
    <location>
        <begin position="243"/>
        <end position="264"/>
    </location>
</feature>
<dbReference type="Proteomes" id="UP001432027">
    <property type="component" value="Unassembled WGS sequence"/>
</dbReference>
<evidence type="ECO:0000256" key="5">
    <source>
        <dbReference type="ARBA" id="ARBA00023136"/>
    </source>
</evidence>
<dbReference type="PROSITE" id="PS50216">
    <property type="entry name" value="DHHC"/>
    <property type="match status" value="1"/>
</dbReference>
<keyword evidence="4 7" id="KW-1133">Transmembrane helix</keyword>
<feature type="transmembrane region" description="Helical" evidence="7">
    <location>
        <begin position="296"/>
        <end position="313"/>
    </location>
</feature>
<gene>
    <name evidence="9" type="ORF">PENTCL1PPCAC_27146</name>
</gene>
<evidence type="ECO:0000256" key="3">
    <source>
        <dbReference type="ARBA" id="ARBA00022692"/>
    </source>
</evidence>
<dbReference type="GO" id="GO:0016020">
    <property type="term" value="C:membrane"/>
    <property type="evidence" value="ECO:0007669"/>
    <property type="project" value="UniProtKB-SubCell"/>
</dbReference>